<reference evidence="1 2" key="1">
    <citation type="submission" date="2021-06" db="EMBL/GenBank/DDBJ databases">
        <authorList>
            <person name="Kallberg Y."/>
            <person name="Tangrot J."/>
            <person name="Rosling A."/>
        </authorList>
    </citation>
    <scope>NUCLEOTIDE SEQUENCE [LARGE SCALE GENOMIC DNA]</scope>
    <source>
        <strain evidence="1 2">120-4 pot B 10/14</strain>
    </source>
</reference>
<feature type="non-terminal residue" evidence="1">
    <location>
        <position position="1"/>
    </location>
</feature>
<evidence type="ECO:0000313" key="1">
    <source>
        <dbReference type="EMBL" id="CAG8839446.1"/>
    </source>
</evidence>
<dbReference type="Proteomes" id="UP000789901">
    <property type="component" value="Unassembled WGS sequence"/>
</dbReference>
<proteinExistence type="predicted"/>
<accession>A0ABN7WTL6</accession>
<gene>
    <name evidence="1" type="ORF">GMARGA_LOCUS34455</name>
</gene>
<comment type="caution">
    <text evidence="1">The sequence shown here is derived from an EMBL/GenBank/DDBJ whole genome shotgun (WGS) entry which is preliminary data.</text>
</comment>
<protein>
    <submittedName>
        <fullName evidence="1">17046_t:CDS:1</fullName>
    </submittedName>
</protein>
<sequence>FKQVHNVKQLQEPKQKYEFRMGYNKKALDIAIWANRLKNLLVN</sequence>
<evidence type="ECO:0000313" key="2">
    <source>
        <dbReference type="Proteomes" id="UP000789901"/>
    </source>
</evidence>
<name>A0ABN7WTL6_GIGMA</name>
<keyword evidence="2" id="KW-1185">Reference proteome</keyword>
<organism evidence="1 2">
    <name type="scientific">Gigaspora margarita</name>
    <dbReference type="NCBI Taxonomy" id="4874"/>
    <lineage>
        <taxon>Eukaryota</taxon>
        <taxon>Fungi</taxon>
        <taxon>Fungi incertae sedis</taxon>
        <taxon>Mucoromycota</taxon>
        <taxon>Glomeromycotina</taxon>
        <taxon>Glomeromycetes</taxon>
        <taxon>Diversisporales</taxon>
        <taxon>Gigasporaceae</taxon>
        <taxon>Gigaspora</taxon>
    </lineage>
</organism>
<dbReference type="EMBL" id="CAJVQB010060468">
    <property type="protein sequence ID" value="CAG8839446.1"/>
    <property type="molecule type" value="Genomic_DNA"/>
</dbReference>